<feature type="region of interest" description="Disordered" evidence="4">
    <location>
        <begin position="141"/>
        <end position="470"/>
    </location>
</feature>
<feature type="coiled-coil region" evidence="3">
    <location>
        <begin position="74"/>
        <end position="101"/>
    </location>
</feature>
<proteinExistence type="predicted"/>
<evidence type="ECO:0000313" key="6">
    <source>
        <dbReference type="EMBL" id="KAF4610463.1"/>
    </source>
</evidence>
<evidence type="ECO:0000256" key="3">
    <source>
        <dbReference type="SAM" id="Coils"/>
    </source>
</evidence>
<keyword evidence="3" id="KW-0175">Coiled coil</keyword>
<name>A0A8H4QGC3_9AGAR</name>
<dbReference type="InterPro" id="IPR012916">
    <property type="entry name" value="RED_N"/>
</dbReference>
<gene>
    <name evidence="6" type="ORF">D9613_006988</name>
</gene>
<dbReference type="GO" id="GO:0005634">
    <property type="term" value="C:nucleus"/>
    <property type="evidence" value="ECO:0007669"/>
    <property type="project" value="UniProtKB-SubCell"/>
</dbReference>
<dbReference type="InterPro" id="IPR039896">
    <property type="entry name" value="Red-like"/>
</dbReference>
<evidence type="ECO:0000256" key="1">
    <source>
        <dbReference type="ARBA" id="ARBA00004123"/>
    </source>
</evidence>
<evidence type="ECO:0000313" key="7">
    <source>
        <dbReference type="Proteomes" id="UP000521872"/>
    </source>
</evidence>
<feature type="compositionally biased region" description="Basic and acidic residues" evidence="4">
    <location>
        <begin position="188"/>
        <end position="198"/>
    </location>
</feature>
<feature type="compositionally biased region" description="Low complexity" evidence="4">
    <location>
        <begin position="342"/>
        <end position="364"/>
    </location>
</feature>
<keyword evidence="7" id="KW-1185">Reference proteome</keyword>
<organism evidence="6 7">
    <name type="scientific">Agrocybe pediades</name>
    <dbReference type="NCBI Taxonomy" id="84607"/>
    <lineage>
        <taxon>Eukaryota</taxon>
        <taxon>Fungi</taxon>
        <taxon>Dikarya</taxon>
        <taxon>Basidiomycota</taxon>
        <taxon>Agaricomycotina</taxon>
        <taxon>Agaricomycetes</taxon>
        <taxon>Agaricomycetidae</taxon>
        <taxon>Agaricales</taxon>
        <taxon>Agaricineae</taxon>
        <taxon>Strophariaceae</taxon>
        <taxon>Agrocybe</taxon>
    </lineage>
</organism>
<evidence type="ECO:0000259" key="5">
    <source>
        <dbReference type="Pfam" id="PF07808"/>
    </source>
</evidence>
<sequence length="470" mass="51426">MDQDSFRKLLQTPRPGGSSTLGSASGSRGISVPIKKKVVDASQPAFKPRNVKKTQDSRYRDRAAERRTGDGNDYAHVEAVLEDFEKRNADQDREKVEAQRKYLGGDSEHSILVKGLDFALLEQNKARSTITTEDLDALDQAFHESSTSHDDAKTDSTVPRKRTRDELLQDLKAQRAGKAPKSAMTVEEEARALEEAKQKGKFKPIGFKPIGQSEGKKKKSKADSTDLDKKKKKKRKVEADGNDNAKSTTNDSDPMPPPSPIPNQTSASMPPPPPPDEPIDEEFDIFADAGEYKGIDTDEEEDEGSGSKPKSPARMDAEDTADAPSSSVPRRWIDTEEDDRAAASTTPSIPLPSSLTSAAPSTSKPSPPPHPHREALVSDDEDMEEDDKPVRLVPLESSALPSIKDLLAMDKAAGSYDKRKKRKDKKKNAGGGDDDDDDAASKKKSLDAKVDRDYKRLKNYTDKKAASGSK</sequence>
<dbReference type="EMBL" id="JAACJL010000058">
    <property type="protein sequence ID" value="KAF4610463.1"/>
    <property type="molecule type" value="Genomic_DNA"/>
</dbReference>
<feature type="compositionally biased region" description="Low complexity" evidence="4">
    <location>
        <begin position="16"/>
        <end position="29"/>
    </location>
</feature>
<reference evidence="6 7" key="1">
    <citation type="submission" date="2019-12" db="EMBL/GenBank/DDBJ databases">
        <authorList>
            <person name="Floudas D."/>
            <person name="Bentzer J."/>
            <person name="Ahren D."/>
            <person name="Johansson T."/>
            <person name="Persson P."/>
            <person name="Tunlid A."/>
        </authorList>
    </citation>
    <scope>NUCLEOTIDE SEQUENCE [LARGE SCALE GENOMIC DNA]</scope>
    <source>
        <strain evidence="6 7">CBS 102.39</strain>
    </source>
</reference>
<dbReference type="Proteomes" id="UP000521872">
    <property type="component" value="Unassembled WGS sequence"/>
</dbReference>
<feature type="region of interest" description="Disordered" evidence="4">
    <location>
        <begin position="1"/>
        <end position="73"/>
    </location>
</feature>
<feature type="compositionally biased region" description="Basic and acidic residues" evidence="4">
    <location>
        <begin position="53"/>
        <end position="73"/>
    </location>
</feature>
<evidence type="ECO:0000256" key="2">
    <source>
        <dbReference type="ARBA" id="ARBA00023242"/>
    </source>
</evidence>
<feature type="domain" description="RED-like N-terminal" evidence="5">
    <location>
        <begin position="49"/>
        <end position="155"/>
    </location>
</feature>
<dbReference type="PANTHER" id="PTHR12765">
    <property type="entry name" value="RED PROTEIN IK FACTOR CYTOKINE IK"/>
    <property type="match status" value="1"/>
</dbReference>
<accession>A0A8H4QGC3</accession>
<evidence type="ECO:0000256" key="4">
    <source>
        <dbReference type="SAM" id="MobiDB-lite"/>
    </source>
</evidence>
<feature type="compositionally biased region" description="Acidic residues" evidence="4">
    <location>
        <begin position="377"/>
        <end position="387"/>
    </location>
</feature>
<keyword evidence="2" id="KW-0539">Nucleus</keyword>
<protein>
    <recommendedName>
        <fullName evidence="5">RED-like N-terminal domain-containing protein</fullName>
    </recommendedName>
</protein>
<feature type="compositionally biased region" description="Basic residues" evidence="4">
    <location>
        <begin position="418"/>
        <end position="428"/>
    </location>
</feature>
<comment type="subcellular location">
    <subcellularLocation>
        <location evidence="1">Nucleus</location>
    </subcellularLocation>
</comment>
<feature type="compositionally biased region" description="Basic and acidic residues" evidence="4">
    <location>
        <begin position="163"/>
        <end position="173"/>
    </location>
</feature>
<dbReference type="AlphaFoldDB" id="A0A8H4QGC3"/>
<comment type="caution">
    <text evidence="6">The sequence shown here is derived from an EMBL/GenBank/DDBJ whole genome shotgun (WGS) entry which is preliminary data.</text>
</comment>
<dbReference type="Pfam" id="PF07808">
    <property type="entry name" value="RED_N"/>
    <property type="match status" value="1"/>
</dbReference>
<feature type="compositionally biased region" description="Basic and acidic residues" evidence="4">
    <location>
        <begin position="439"/>
        <end position="470"/>
    </location>
</feature>